<dbReference type="AlphaFoldDB" id="A0A2P2GWG5"/>
<dbReference type="GO" id="GO:0006355">
    <property type="term" value="P:regulation of DNA-templated transcription"/>
    <property type="evidence" value="ECO:0007669"/>
    <property type="project" value="InterPro"/>
</dbReference>
<evidence type="ECO:0000256" key="3">
    <source>
        <dbReference type="ARBA" id="ARBA00023125"/>
    </source>
</evidence>
<keyword evidence="3 6" id="KW-0238">DNA-binding</keyword>
<dbReference type="PANTHER" id="PTHR48111:SF4">
    <property type="entry name" value="DNA-BINDING DUAL TRANSCRIPTIONAL REGULATOR OMPR"/>
    <property type="match status" value="1"/>
</dbReference>
<gene>
    <name evidence="10" type="ORF">VO63_01135</name>
</gene>
<dbReference type="InterPro" id="IPR036388">
    <property type="entry name" value="WH-like_DNA-bd_sf"/>
</dbReference>
<evidence type="ECO:0000256" key="2">
    <source>
        <dbReference type="ARBA" id="ARBA00023015"/>
    </source>
</evidence>
<feature type="domain" description="Response regulatory" evidence="8">
    <location>
        <begin position="16"/>
        <end position="130"/>
    </location>
</feature>
<name>A0A2P2GWG5_STREW</name>
<evidence type="ECO:0000256" key="1">
    <source>
        <dbReference type="ARBA" id="ARBA00022553"/>
    </source>
</evidence>
<keyword evidence="1" id="KW-0597">Phosphoprotein</keyword>
<dbReference type="GO" id="GO:0005829">
    <property type="term" value="C:cytosol"/>
    <property type="evidence" value="ECO:0007669"/>
    <property type="project" value="TreeGrafter"/>
</dbReference>
<feature type="DNA-binding region" description="OmpR/PhoB-type" evidence="6">
    <location>
        <begin position="140"/>
        <end position="244"/>
    </location>
</feature>
<feature type="domain" description="OmpR/PhoB-type" evidence="9">
    <location>
        <begin position="140"/>
        <end position="244"/>
    </location>
</feature>
<dbReference type="SMART" id="SM00862">
    <property type="entry name" value="Trans_reg_C"/>
    <property type="match status" value="1"/>
</dbReference>
<dbReference type="InterPro" id="IPR016032">
    <property type="entry name" value="Sig_transdc_resp-reg_C-effctor"/>
</dbReference>
<dbReference type="RefSeq" id="WP_046905538.1">
    <property type="nucleotide sequence ID" value="NZ_BAAAXG010000028.1"/>
</dbReference>
<sequence length="246" mass="27145">MPFSAAREPDGPARPLILLAVTDARALDLLDGMLRERGFEVRQAGDGAAVRRALREHPPQGVVLSLLLPGCDPWRLLGELRARARDLPVVVTSPVYVEDDAIRAYRLGADDYITYVLSTAQSLPRVAARFRRLLPRREDAPAGRADGRPGQRITVDRPSRTARADGTPLDLTPLEFDLLAVLTAQPERVLSHGQLLRQVWGEEEHADPGRVKYAVLRLRRKIAEATGGRTGIATVRGIGYRYRPGD</sequence>
<feature type="compositionally biased region" description="Basic and acidic residues" evidence="7">
    <location>
        <begin position="138"/>
        <end position="163"/>
    </location>
</feature>
<dbReference type="Proteomes" id="UP000265325">
    <property type="component" value="Unassembled WGS sequence"/>
</dbReference>
<evidence type="ECO:0000256" key="5">
    <source>
        <dbReference type="PROSITE-ProRule" id="PRU00169"/>
    </source>
</evidence>
<proteinExistence type="predicted"/>
<dbReference type="SUPFAM" id="SSF52172">
    <property type="entry name" value="CheY-like"/>
    <property type="match status" value="1"/>
</dbReference>
<dbReference type="Pfam" id="PF00486">
    <property type="entry name" value="Trans_reg_C"/>
    <property type="match status" value="1"/>
</dbReference>
<evidence type="ECO:0000256" key="7">
    <source>
        <dbReference type="SAM" id="MobiDB-lite"/>
    </source>
</evidence>
<dbReference type="CDD" id="cd00383">
    <property type="entry name" value="trans_reg_C"/>
    <property type="match status" value="1"/>
</dbReference>
<reference evidence="10 11" key="1">
    <citation type="submission" date="2015-05" db="EMBL/GenBank/DDBJ databases">
        <title>Draft Genome assembly of Streptomyces showdoensis.</title>
        <authorList>
            <person name="Thapa K.K."/>
            <person name="Metsa-Ketela M."/>
        </authorList>
    </citation>
    <scope>NUCLEOTIDE SEQUENCE [LARGE SCALE GENOMIC DNA]</scope>
    <source>
        <strain evidence="10 11">ATCC 15227</strain>
    </source>
</reference>
<keyword evidence="4" id="KW-0804">Transcription</keyword>
<comment type="caution">
    <text evidence="5">Lacks conserved residue(s) required for the propagation of feature annotation.</text>
</comment>
<dbReference type="Pfam" id="PF00072">
    <property type="entry name" value="Response_reg"/>
    <property type="match status" value="1"/>
</dbReference>
<dbReference type="OrthoDB" id="4120841at2"/>
<evidence type="ECO:0000259" key="8">
    <source>
        <dbReference type="PROSITE" id="PS50110"/>
    </source>
</evidence>
<accession>A0A2P2GWG5</accession>
<evidence type="ECO:0008006" key="12">
    <source>
        <dbReference type="Google" id="ProtNLM"/>
    </source>
</evidence>
<organism evidence="10 11">
    <name type="scientific">Streptomyces showdoensis</name>
    <dbReference type="NCBI Taxonomy" id="68268"/>
    <lineage>
        <taxon>Bacteria</taxon>
        <taxon>Bacillati</taxon>
        <taxon>Actinomycetota</taxon>
        <taxon>Actinomycetes</taxon>
        <taxon>Kitasatosporales</taxon>
        <taxon>Streptomycetaceae</taxon>
        <taxon>Streptomyces</taxon>
    </lineage>
</organism>
<protein>
    <recommendedName>
        <fullName evidence="12">Transcriptional regulator</fullName>
    </recommendedName>
</protein>
<keyword evidence="11" id="KW-1185">Reference proteome</keyword>
<dbReference type="InterPro" id="IPR001789">
    <property type="entry name" value="Sig_transdc_resp-reg_receiver"/>
</dbReference>
<comment type="caution">
    <text evidence="10">The sequence shown here is derived from an EMBL/GenBank/DDBJ whole genome shotgun (WGS) entry which is preliminary data.</text>
</comment>
<dbReference type="GO" id="GO:0000156">
    <property type="term" value="F:phosphorelay response regulator activity"/>
    <property type="evidence" value="ECO:0007669"/>
    <property type="project" value="TreeGrafter"/>
</dbReference>
<dbReference type="EMBL" id="LAQS01000001">
    <property type="protein sequence ID" value="KKZ75842.1"/>
    <property type="molecule type" value="Genomic_DNA"/>
</dbReference>
<dbReference type="SMART" id="SM00448">
    <property type="entry name" value="REC"/>
    <property type="match status" value="1"/>
</dbReference>
<dbReference type="InterPro" id="IPR039420">
    <property type="entry name" value="WalR-like"/>
</dbReference>
<evidence type="ECO:0000256" key="6">
    <source>
        <dbReference type="PROSITE-ProRule" id="PRU01091"/>
    </source>
</evidence>
<evidence type="ECO:0000256" key="4">
    <source>
        <dbReference type="ARBA" id="ARBA00023163"/>
    </source>
</evidence>
<dbReference type="GO" id="GO:0000976">
    <property type="term" value="F:transcription cis-regulatory region binding"/>
    <property type="evidence" value="ECO:0007669"/>
    <property type="project" value="TreeGrafter"/>
</dbReference>
<dbReference type="InterPro" id="IPR001867">
    <property type="entry name" value="OmpR/PhoB-type_DNA-bd"/>
</dbReference>
<evidence type="ECO:0000313" key="11">
    <source>
        <dbReference type="Proteomes" id="UP000265325"/>
    </source>
</evidence>
<feature type="region of interest" description="Disordered" evidence="7">
    <location>
        <begin position="138"/>
        <end position="166"/>
    </location>
</feature>
<dbReference type="PROSITE" id="PS51755">
    <property type="entry name" value="OMPR_PHOB"/>
    <property type="match status" value="1"/>
</dbReference>
<dbReference type="Gene3D" id="3.40.50.2300">
    <property type="match status" value="1"/>
</dbReference>
<evidence type="ECO:0000313" key="10">
    <source>
        <dbReference type="EMBL" id="KKZ75842.1"/>
    </source>
</evidence>
<dbReference type="PROSITE" id="PS50110">
    <property type="entry name" value="RESPONSE_REGULATORY"/>
    <property type="match status" value="1"/>
</dbReference>
<dbReference type="Gene3D" id="1.10.10.10">
    <property type="entry name" value="Winged helix-like DNA-binding domain superfamily/Winged helix DNA-binding domain"/>
    <property type="match status" value="1"/>
</dbReference>
<dbReference type="PANTHER" id="PTHR48111">
    <property type="entry name" value="REGULATOR OF RPOS"/>
    <property type="match status" value="1"/>
</dbReference>
<dbReference type="InterPro" id="IPR011006">
    <property type="entry name" value="CheY-like_superfamily"/>
</dbReference>
<evidence type="ECO:0000259" key="9">
    <source>
        <dbReference type="PROSITE" id="PS51755"/>
    </source>
</evidence>
<dbReference type="CDD" id="cd00156">
    <property type="entry name" value="REC"/>
    <property type="match status" value="1"/>
</dbReference>
<dbReference type="SUPFAM" id="SSF46894">
    <property type="entry name" value="C-terminal effector domain of the bipartite response regulators"/>
    <property type="match status" value="1"/>
</dbReference>
<dbReference type="GO" id="GO:0032993">
    <property type="term" value="C:protein-DNA complex"/>
    <property type="evidence" value="ECO:0007669"/>
    <property type="project" value="TreeGrafter"/>
</dbReference>
<keyword evidence="2" id="KW-0805">Transcription regulation</keyword>